<dbReference type="Pfam" id="PF00486">
    <property type="entry name" value="Trans_reg_C"/>
    <property type="match status" value="1"/>
</dbReference>
<dbReference type="Proteomes" id="UP001446205">
    <property type="component" value="Unassembled WGS sequence"/>
</dbReference>
<keyword evidence="1 6" id="KW-0597">Phosphoprotein</keyword>
<evidence type="ECO:0000256" key="7">
    <source>
        <dbReference type="PROSITE-ProRule" id="PRU01091"/>
    </source>
</evidence>
<comment type="caution">
    <text evidence="10">The sequence shown here is derived from an EMBL/GenBank/DDBJ whole genome shotgun (WGS) entry which is preliminary data.</text>
</comment>
<protein>
    <submittedName>
        <fullName evidence="10">Response regulator transcription factor</fullName>
    </submittedName>
</protein>
<dbReference type="PROSITE" id="PS50110">
    <property type="entry name" value="RESPONSE_REGULATORY"/>
    <property type="match status" value="1"/>
</dbReference>
<keyword evidence="3" id="KW-0805">Transcription regulation</keyword>
<dbReference type="InterPro" id="IPR001867">
    <property type="entry name" value="OmpR/PhoB-type_DNA-bd"/>
</dbReference>
<dbReference type="CDD" id="cd00383">
    <property type="entry name" value="trans_reg_C"/>
    <property type="match status" value="1"/>
</dbReference>
<evidence type="ECO:0000256" key="3">
    <source>
        <dbReference type="ARBA" id="ARBA00023015"/>
    </source>
</evidence>
<evidence type="ECO:0000256" key="2">
    <source>
        <dbReference type="ARBA" id="ARBA00023012"/>
    </source>
</evidence>
<keyword evidence="5" id="KW-0804">Transcription</keyword>
<dbReference type="InterPro" id="IPR039420">
    <property type="entry name" value="WalR-like"/>
</dbReference>
<keyword evidence="11" id="KW-1185">Reference proteome</keyword>
<dbReference type="InterPro" id="IPR016032">
    <property type="entry name" value="Sig_transdc_resp-reg_C-effctor"/>
</dbReference>
<dbReference type="SUPFAM" id="SSF46894">
    <property type="entry name" value="C-terminal effector domain of the bipartite response regulators"/>
    <property type="match status" value="1"/>
</dbReference>
<dbReference type="InterPro" id="IPR036388">
    <property type="entry name" value="WH-like_DNA-bd_sf"/>
</dbReference>
<dbReference type="PANTHER" id="PTHR48111:SF1">
    <property type="entry name" value="TWO-COMPONENT RESPONSE REGULATOR ORR33"/>
    <property type="match status" value="1"/>
</dbReference>
<evidence type="ECO:0000256" key="6">
    <source>
        <dbReference type="PROSITE-ProRule" id="PRU00169"/>
    </source>
</evidence>
<feature type="domain" description="OmpR/PhoB-type" evidence="9">
    <location>
        <begin position="129"/>
        <end position="228"/>
    </location>
</feature>
<evidence type="ECO:0000256" key="1">
    <source>
        <dbReference type="ARBA" id="ARBA00022553"/>
    </source>
</evidence>
<reference evidence="10 11" key="1">
    <citation type="submission" date="2024-04" db="EMBL/GenBank/DDBJ databases">
        <authorList>
            <person name="Abashina T."/>
            <person name="Shaikin A."/>
        </authorList>
    </citation>
    <scope>NUCLEOTIDE SEQUENCE [LARGE SCALE GENOMIC DNA]</scope>
    <source>
        <strain evidence="10 11">AAFK</strain>
    </source>
</reference>
<dbReference type="InterPro" id="IPR011006">
    <property type="entry name" value="CheY-like_superfamily"/>
</dbReference>
<dbReference type="InterPro" id="IPR001789">
    <property type="entry name" value="Sig_transdc_resp-reg_receiver"/>
</dbReference>
<name>A0ABU9D9G8_9PROT</name>
<sequence>MPKPRILIIEDDPAMRMGLQDNLEVEGYLIESAATSKAGFESALQLGPDLIVLDLMLPDGNGLDLCRRMRAEGIESPIIMLTARGQEIDKVLGLEMGADDYVVKPFGLRELLARIHAQLRRYRPAPASNRNVRVGACEVDFVRQQMQRDNYPLEASAREFELLRYFVDHAGQVISRDVLLIEIWGHQREIVTRTVDNFILRLRKKIEPDPANPRYLLTIHGSGYKLVENHAEP</sequence>
<keyword evidence="2" id="KW-0902">Two-component regulatory system</keyword>
<accession>A0ABU9D9G8</accession>
<dbReference type="RefSeq" id="WP_341371158.1">
    <property type="nucleotide sequence ID" value="NZ_JBBPCO010000009.1"/>
</dbReference>
<dbReference type="Gene3D" id="3.40.50.2300">
    <property type="match status" value="1"/>
</dbReference>
<feature type="DNA-binding region" description="OmpR/PhoB-type" evidence="7">
    <location>
        <begin position="129"/>
        <end position="228"/>
    </location>
</feature>
<evidence type="ECO:0000313" key="10">
    <source>
        <dbReference type="EMBL" id="MEK8090101.1"/>
    </source>
</evidence>
<keyword evidence="4 7" id="KW-0238">DNA-binding</keyword>
<evidence type="ECO:0000256" key="4">
    <source>
        <dbReference type="ARBA" id="ARBA00023125"/>
    </source>
</evidence>
<evidence type="ECO:0000259" key="9">
    <source>
        <dbReference type="PROSITE" id="PS51755"/>
    </source>
</evidence>
<gene>
    <name evidence="10" type="ORF">WOB96_10025</name>
</gene>
<dbReference type="PROSITE" id="PS51755">
    <property type="entry name" value="OMPR_PHOB"/>
    <property type="match status" value="1"/>
</dbReference>
<feature type="domain" description="Response regulatory" evidence="8">
    <location>
        <begin position="5"/>
        <end position="119"/>
    </location>
</feature>
<feature type="modified residue" description="4-aspartylphosphate" evidence="6">
    <location>
        <position position="54"/>
    </location>
</feature>
<organism evidence="10 11">
    <name type="scientific">Thermithiobacillus plumbiphilus</name>
    <dbReference type="NCBI Taxonomy" id="1729899"/>
    <lineage>
        <taxon>Bacteria</taxon>
        <taxon>Pseudomonadati</taxon>
        <taxon>Pseudomonadota</taxon>
        <taxon>Acidithiobacillia</taxon>
        <taxon>Acidithiobacillales</taxon>
        <taxon>Thermithiobacillaceae</taxon>
        <taxon>Thermithiobacillus</taxon>
    </lineage>
</organism>
<evidence type="ECO:0000256" key="5">
    <source>
        <dbReference type="ARBA" id="ARBA00023163"/>
    </source>
</evidence>
<dbReference type="SUPFAM" id="SSF52172">
    <property type="entry name" value="CheY-like"/>
    <property type="match status" value="1"/>
</dbReference>
<dbReference type="SMART" id="SM00862">
    <property type="entry name" value="Trans_reg_C"/>
    <property type="match status" value="1"/>
</dbReference>
<proteinExistence type="predicted"/>
<evidence type="ECO:0000313" key="11">
    <source>
        <dbReference type="Proteomes" id="UP001446205"/>
    </source>
</evidence>
<dbReference type="SMART" id="SM00448">
    <property type="entry name" value="REC"/>
    <property type="match status" value="1"/>
</dbReference>
<dbReference type="PANTHER" id="PTHR48111">
    <property type="entry name" value="REGULATOR OF RPOS"/>
    <property type="match status" value="1"/>
</dbReference>
<dbReference type="CDD" id="cd17574">
    <property type="entry name" value="REC_OmpR"/>
    <property type="match status" value="1"/>
</dbReference>
<dbReference type="Gene3D" id="1.10.10.10">
    <property type="entry name" value="Winged helix-like DNA-binding domain superfamily/Winged helix DNA-binding domain"/>
    <property type="match status" value="1"/>
</dbReference>
<dbReference type="Pfam" id="PF00072">
    <property type="entry name" value="Response_reg"/>
    <property type="match status" value="1"/>
</dbReference>
<dbReference type="EMBL" id="JBBPCO010000009">
    <property type="protein sequence ID" value="MEK8090101.1"/>
    <property type="molecule type" value="Genomic_DNA"/>
</dbReference>
<evidence type="ECO:0000259" key="8">
    <source>
        <dbReference type="PROSITE" id="PS50110"/>
    </source>
</evidence>
<dbReference type="Gene3D" id="6.10.250.690">
    <property type="match status" value="1"/>
</dbReference>